<dbReference type="RefSeq" id="WP_305752915.1">
    <property type="nucleotide sequence ID" value="NZ_JAPCKK010000001.1"/>
</dbReference>
<gene>
    <name evidence="1" type="ORF">OIN60_00535</name>
</gene>
<dbReference type="Gene3D" id="3.40.50.300">
    <property type="entry name" value="P-loop containing nucleotide triphosphate hydrolases"/>
    <property type="match status" value="1"/>
</dbReference>
<evidence type="ECO:0000313" key="2">
    <source>
        <dbReference type="Proteomes" id="UP001241848"/>
    </source>
</evidence>
<organism evidence="1 2">
    <name type="scientific">Paenibacillus zeirhizosphaerae</name>
    <dbReference type="NCBI Taxonomy" id="2987519"/>
    <lineage>
        <taxon>Bacteria</taxon>
        <taxon>Bacillati</taxon>
        <taxon>Bacillota</taxon>
        <taxon>Bacilli</taxon>
        <taxon>Bacillales</taxon>
        <taxon>Paenibacillaceae</taxon>
        <taxon>Paenibacillus</taxon>
    </lineage>
</organism>
<accession>A0ABT9FKM1</accession>
<dbReference type="InterPro" id="IPR027417">
    <property type="entry name" value="P-loop_NTPase"/>
</dbReference>
<reference evidence="1 2" key="1">
    <citation type="submission" date="2022-10" db="EMBL/GenBank/DDBJ databases">
        <title>Paenibacillus description and whole genome data of maize root bacterial community.</title>
        <authorList>
            <person name="Marton D."/>
            <person name="Farkas M."/>
            <person name="Cserhati M."/>
        </authorList>
    </citation>
    <scope>NUCLEOTIDE SEQUENCE [LARGE SCALE GENOMIC DNA]</scope>
    <source>
        <strain evidence="1 2">P96</strain>
    </source>
</reference>
<protein>
    <submittedName>
        <fullName evidence="1">Uncharacterized protein</fullName>
    </submittedName>
</protein>
<dbReference type="Proteomes" id="UP001241848">
    <property type="component" value="Unassembled WGS sequence"/>
</dbReference>
<keyword evidence="2" id="KW-1185">Reference proteome</keyword>
<comment type="caution">
    <text evidence="1">The sequence shown here is derived from an EMBL/GenBank/DDBJ whole genome shotgun (WGS) entry which is preliminary data.</text>
</comment>
<sequence>MQNIMFIGACDKGGLLLWLGKVLASAGEKVLVIDATVLQKYQFAIPEISAGEVQSNKVIEFDGFDVATGFEHSFKEGISIHESLESYFHRNNEHYTSYDYVFIDVDHTEALEASLLASWGSISRYALVTNGERYTIQRNAELLQKLLQDQQKDGLQMVRIRYPAADPPVSEAFMEASMEQLNVVFPDEQDLELYYDEMDYIAWVRMQYESRLKLRGLSRSTKKILLSVLAAITDLERSSLRLALKAAERGR</sequence>
<name>A0ABT9FKM1_9BACL</name>
<dbReference type="EMBL" id="JAPCKK010000001">
    <property type="protein sequence ID" value="MDP4095278.1"/>
    <property type="molecule type" value="Genomic_DNA"/>
</dbReference>
<proteinExistence type="predicted"/>
<evidence type="ECO:0000313" key="1">
    <source>
        <dbReference type="EMBL" id="MDP4095278.1"/>
    </source>
</evidence>